<keyword evidence="5" id="KW-0520">NAD</keyword>
<dbReference type="SUPFAM" id="SSF48179">
    <property type="entry name" value="6-phosphogluconate dehydrogenase C-terminal domain-like"/>
    <property type="match status" value="1"/>
</dbReference>
<evidence type="ECO:0000256" key="1">
    <source>
        <dbReference type="ARBA" id="ARBA00005086"/>
    </source>
</evidence>
<dbReference type="GO" id="GO:0006631">
    <property type="term" value="P:fatty acid metabolic process"/>
    <property type="evidence" value="ECO:0007669"/>
    <property type="project" value="InterPro"/>
</dbReference>
<dbReference type="PANTHER" id="PTHR48075:SF5">
    <property type="entry name" value="3-HYDROXYBUTYRYL-COA DEHYDROGENASE"/>
    <property type="match status" value="1"/>
</dbReference>
<dbReference type="GO" id="GO:0016616">
    <property type="term" value="F:oxidoreductase activity, acting on the CH-OH group of donors, NAD or NADP as acceptor"/>
    <property type="evidence" value="ECO:0007669"/>
    <property type="project" value="InterPro"/>
</dbReference>
<dbReference type="Pfam" id="PF00725">
    <property type="entry name" value="3HCDH"/>
    <property type="match status" value="1"/>
</dbReference>
<feature type="site" description="Important for catalytic activity" evidence="4">
    <location>
        <position position="140"/>
    </location>
</feature>
<dbReference type="InterPro" id="IPR013328">
    <property type="entry name" value="6PGD_dom2"/>
</dbReference>
<accession>A0A2Z2K8K7</accession>
<dbReference type="KEGG" id="pdh:B9T62_13060"/>
<dbReference type="PANTHER" id="PTHR48075">
    <property type="entry name" value="3-HYDROXYACYL-COA DEHYDROGENASE FAMILY PROTEIN"/>
    <property type="match status" value="1"/>
</dbReference>
<dbReference type="InterPro" id="IPR022694">
    <property type="entry name" value="3-OHacyl-CoA_DH"/>
</dbReference>
<keyword evidence="9" id="KW-1185">Reference proteome</keyword>
<comment type="pathway">
    <text evidence="1">Lipid metabolism; butanoate metabolism.</text>
</comment>
<dbReference type="SUPFAM" id="SSF51735">
    <property type="entry name" value="NAD(P)-binding Rossmann-fold domains"/>
    <property type="match status" value="1"/>
</dbReference>
<name>A0A2Z2K8K7_9BACL</name>
<feature type="domain" description="3-hydroxyacyl-CoA dehydrogenase C-terminal" evidence="6">
    <location>
        <begin position="186"/>
        <end position="282"/>
    </location>
</feature>
<evidence type="ECO:0000256" key="5">
    <source>
        <dbReference type="PIRSR" id="PIRSR000105-2"/>
    </source>
</evidence>
<dbReference type="RefSeq" id="WP_087915626.1">
    <property type="nucleotide sequence ID" value="NZ_CP021780.1"/>
</dbReference>
<dbReference type="InterPro" id="IPR006176">
    <property type="entry name" value="3-OHacyl-CoA_DH_NAD-bd"/>
</dbReference>
<dbReference type="Proteomes" id="UP000249890">
    <property type="component" value="Chromosome"/>
</dbReference>
<feature type="binding site" evidence="5">
    <location>
        <position position="92"/>
    </location>
    <ligand>
        <name>NAD(+)</name>
        <dbReference type="ChEBI" id="CHEBI:57540"/>
    </ligand>
</feature>
<dbReference type="Gene3D" id="1.10.1040.10">
    <property type="entry name" value="N-(1-d-carboxylethyl)-l-norvaline Dehydrogenase, domain 2"/>
    <property type="match status" value="1"/>
</dbReference>
<feature type="binding site" evidence="5">
    <location>
        <position position="97"/>
    </location>
    <ligand>
        <name>NAD(+)</name>
        <dbReference type="ChEBI" id="CHEBI:57540"/>
    </ligand>
</feature>
<dbReference type="InterPro" id="IPR036291">
    <property type="entry name" value="NAD(P)-bd_dom_sf"/>
</dbReference>
<dbReference type="AlphaFoldDB" id="A0A2Z2K8K7"/>
<sequence length="283" mass="31400">MNQKIGVVGSGVMGSGVAQVFAQGGYDTVVVDISEAQMHRTREKIRESLRFQKMMTGVAPREPAEAVLDRIRFTQEIEALSACSFVVENVTENWDIKQTVYDKLNKVCTKDCILGVNTSAISITRVAALVERPERVVGIHFMNPVPLKPMVEVIKGYHTAQETLHVTQELLGSLGKQSVVVEDSVGFVTNRAMMIFVNEAIFMRQEQVASSEDIDILFKQCFGHKMGPLQTADLIGLDTILKSLDVLYEGFNDSKYRPCPLLKKMVDAGLHGMKSGEGFYSYN</sequence>
<dbReference type="GO" id="GO:0070403">
    <property type="term" value="F:NAD+ binding"/>
    <property type="evidence" value="ECO:0007669"/>
    <property type="project" value="InterPro"/>
</dbReference>
<dbReference type="Pfam" id="PF02737">
    <property type="entry name" value="3HCDH_N"/>
    <property type="match status" value="1"/>
</dbReference>
<feature type="binding site" evidence="5">
    <location>
        <position position="143"/>
    </location>
    <ligand>
        <name>NAD(+)</name>
        <dbReference type="ChEBI" id="CHEBI:57540"/>
    </ligand>
</feature>
<keyword evidence="3" id="KW-0560">Oxidoreductase</keyword>
<feature type="domain" description="3-hydroxyacyl-CoA dehydrogenase NAD binding" evidence="7">
    <location>
        <begin position="4"/>
        <end position="183"/>
    </location>
</feature>
<dbReference type="FunFam" id="3.40.50.720:FF:000009">
    <property type="entry name" value="Fatty oxidation complex, alpha subunit"/>
    <property type="match status" value="1"/>
</dbReference>
<protein>
    <submittedName>
        <fullName evidence="8">3-hydroxybutyryl-CoA dehydrogenase</fullName>
    </submittedName>
</protein>
<evidence type="ECO:0000313" key="9">
    <source>
        <dbReference type="Proteomes" id="UP000249890"/>
    </source>
</evidence>
<gene>
    <name evidence="8" type="ORF">B9T62_13060</name>
</gene>
<dbReference type="InterPro" id="IPR006108">
    <property type="entry name" value="3HC_DH_C"/>
</dbReference>
<evidence type="ECO:0000256" key="2">
    <source>
        <dbReference type="ARBA" id="ARBA00009463"/>
    </source>
</evidence>
<dbReference type="EMBL" id="CP021780">
    <property type="protein sequence ID" value="ASA21617.1"/>
    <property type="molecule type" value="Genomic_DNA"/>
</dbReference>
<dbReference type="Gene3D" id="3.40.50.720">
    <property type="entry name" value="NAD(P)-binding Rossmann-like Domain"/>
    <property type="match status" value="1"/>
</dbReference>
<feature type="binding site" evidence="5">
    <location>
        <position position="119"/>
    </location>
    <ligand>
        <name>NAD(+)</name>
        <dbReference type="ChEBI" id="CHEBI:57540"/>
    </ligand>
</feature>
<evidence type="ECO:0000259" key="6">
    <source>
        <dbReference type="Pfam" id="PF00725"/>
    </source>
</evidence>
<feature type="binding site" evidence="5">
    <location>
        <position position="274"/>
    </location>
    <ligand>
        <name>NAD(+)</name>
        <dbReference type="ChEBI" id="CHEBI:57540"/>
    </ligand>
</feature>
<dbReference type="OrthoDB" id="9771883at2"/>
<evidence type="ECO:0000313" key="8">
    <source>
        <dbReference type="EMBL" id="ASA21617.1"/>
    </source>
</evidence>
<feature type="binding site" evidence="5">
    <location>
        <begin position="9"/>
        <end position="14"/>
    </location>
    <ligand>
        <name>NAD(+)</name>
        <dbReference type="ChEBI" id="CHEBI:57540"/>
    </ligand>
</feature>
<organism evidence="8 9">
    <name type="scientific">Paenibacillus donghaensis</name>
    <dbReference type="NCBI Taxonomy" id="414771"/>
    <lineage>
        <taxon>Bacteria</taxon>
        <taxon>Bacillati</taxon>
        <taxon>Bacillota</taxon>
        <taxon>Bacilli</taxon>
        <taxon>Bacillales</taxon>
        <taxon>Paenibacillaceae</taxon>
        <taxon>Paenibacillus</taxon>
    </lineage>
</organism>
<evidence type="ECO:0000259" key="7">
    <source>
        <dbReference type="Pfam" id="PF02737"/>
    </source>
</evidence>
<dbReference type="PIRSF" id="PIRSF000105">
    <property type="entry name" value="HCDH"/>
    <property type="match status" value="1"/>
</dbReference>
<comment type="similarity">
    <text evidence="2">Belongs to the 3-hydroxyacyl-CoA dehydrogenase family.</text>
</comment>
<proteinExistence type="inferred from homology"/>
<evidence type="ECO:0000256" key="4">
    <source>
        <dbReference type="PIRSR" id="PIRSR000105-1"/>
    </source>
</evidence>
<reference evidence="8 9" key="1">
    <citation type="submission" date="2017-06" db="EMBL/GenBank/DDBJ databases">
        <title>Complete genome sequence of Paenibacillus donghaensis KCTC 13049T isolated from East Sea sediment, South Korea.</title>
        <authorList>
            <person name="Jung B.K."/>
            <person name="Hong S.-J."/>
            <person name="Shin J.-H."/>
        </authorList>
    </citation>
    <scope>NUCLEOTIDE SEQUENCE [LARGE SCALE GENOMIC DNA]</scope>
    <source>
        <strain evidence="8 9">KCTC 13049</strain>
    </source>
</reference>
<feature type="binding site" evidence="5">
    <location>
        <position position="32"/>
    </location>
    <ligand>
        <name>NAD(+)</name>
        <dbReference type="ChEBI" id="CHEBI:57540"/>
    </ligand>
</feature>
<dbReference type="InterPro" id="IPR008927">
    <property type="entry name" value="6-PGluconate_DH-like_C_sf"/>
</dbReference>
<evidence type="ECO:0000256" key="3">
    <source>
        <dbReference type="ARBA" id="ARBA00023002"/>
    </source>
</evidence>